<name>A0A2P7VEZ9_9BACL</name>
<dbReference type="OrthoDB" id="269185at2"/>
<dbReference type="GO" id="GO:0016780">
    <property type="term" value="F:phosphotransferase activity, for other substituted phosphate groups"/>
    <property type="evidence" value="ECO:0007669"/>
    <property type="project" value="InterPro"/>
</dbReference>
<organism evidence="3 4">
    <name type="scientific">Brevibacillus fortis</name>
    <dbReference type="NCBI Taxonomy" id="2126352"/>
    <lineage>
        <taxon>Bacteria</taxon>
        <taxon>Bacillati</taxon>
        <taxon>Bacillota</taxon>
        <taxon>Bacilli</taxon>
        <taxon>Bacillales</taxon>
        <taxon>Paenibacillaceae</taxon>
        <taxon>Brevibacillus</taxon>
    </lineage>
</organism>
<dbReference type="GO" id="GO:0016020">
    <property type="term" value="C:membrane"/>
    <property type="evidence" value="ECO:0007669"/>
    <property type="project" value="InterPro"/>
</dbReference>
<proteinExistence type="predicted"/>
<evidence type="ECO:0000256" key="2">
    <source>
        <dbReference type="SAM" id="Phobius"/>
    </source>
</evidence>
<dbReference type="InterPro" id="IPR000462">
    <property type="entry name" value="CDP-OH_P_trans"/>
</dbReference>
<feature type="transmembrane region" description="Helical" evidence="2">
    <location>
        <begin position="116"/>
        <end position="134"/>
    </location>
</feature>
<sequence length="275" mass="31191">MKDELYPSMFWDSEETRHCRGQVQKPWSREEFWSYYFTRRISIYVSLLLTRKTQISPNAITIGGIVAGLFSAAAFMYGTAASFLLGCLLCQVCYLADCVDGEVARMRNQKSKGGEWLDIGLNYALYLVSFGVIYGITNHHAMLGPWLLYLILLTIFAEILATNGSDLVFSQGKISHETVSMRKRSKWIDAFVFLFLTQTGYQLGVLITAFLWAISGQMLFLLLWTFYHLFVGLARSMYKLKLNIKYVTPSLKEGGESDEGTAHGSRSRVTNQRAN</sequence>
<accession>A0A2P7VEZ9</accession>
<dbReference type="Pfam" id="PF01066">
    <property type="entry name" value="CDP-OH_P_transf"/>
    <property type="match status" value="1"/>
</dbReference>
<dbReference type="InterPro" id="IPR043130">
    <property type="entry name" value="CDP-OH_PTrfase_TM_dom"/>
</dbReference>
<feature type="transmembrane region" description="Helical" evidence="2">
    <location>
        <begin position="218"/>
        <end position="238"/>
    </location>
</feature>
<dbReference type="GO" id="GO:0008654">
    <property type="term" value="P:phospholipid biosynthetic process"/>
    <property type="evidence" value="ECO:0007669"/>
    <property type="project" value="InterPro"/>
</dbReference>
<feature type="transmembrane region" description="Helical" evidence="2">
    <location>
        <begin position="83"/>
        <end position="104"/>
    </location>
</feature>
<dbReference type="EMBL" id="PXZM01000010">
    <property type="protein sequence ID" value="PSJ97815.1"/>
    <property type="molecule type" value="Genomic_DNA"/>
</dbReference>
<protein>
    <submittedName>
        <fullName evidence="3">Phosphatidylglycerophosphate synthase</fullName>
    </submittedName>
</protein>
<evidence type="ECO:0000313" key="3">
    <source>
        <dbReference type="EMBL" id="PSJ97815.1"/>
    </source>
</evidence>
<feature type="transmembrane region" description="Helical" evidence="2">
    <location>
        <begin position="146"/>
        <end position="169"/>
    </location>
</feature>
<dbReference type="RefSeq" id="WP_106838151.1">
    <property type="nucleotide sequence ID" value="NZ_JBCNIW010000027.1"/>
</dbReference>
<feature type="region of interest" description="Disordered" evidence="1">
    <location>
        <begin position="252"/>
        <end position="275"/>
    </location>
</feature>
<gene>
    <name evidence="3" type="ORF">C7R93_07075</name>
</gene>
<dbReference type="Gene3D" id="1.20.120.1760">
    <property type="match status" value="1"/>
</dbReference>
<feature type="transmembrane region" description="Helical" evidence="2">
    <location>
        <begin position="190"/>
        <end position="212"/>
    </location>
</feature>
<keyword evidence="2" id="KW-0472">Membrane</keyword>
<keyword evidence="2" id="KW-0812">Transmembrane</keyword>
<dbReference type="Proteomes" id="UP000240419">
    <property type="component" value="Unassembled WGS sequence"/>
</dbReference>
<keyword evidence="2" id="KW-1133">Transmembrane helix</keyword>
<reference evidence="3 4" key="1">
    <citation type="submission" date="2018-03" db="EMBL/GenBank/DDBJ databases">
        <title>Brevisbacillus phylogenomics.</title>
        <authorList>
            <person name="Dunlap C."/>
        </authorList>
    </citation>
    <scope>NUCLEOTIDE SEQUENCE [LARGE SCALE GENOMIC DNA]</scope>
    <source>
        <strain evidence="3 4">NRRL NRS-1210</strain>
    </source>
</reference>
<comment type="caution">
    <text evidence="3">The sequence shown here is derived from an EMBL/GenBank/DDBJ whole genome shotgun (WGS) entry which is preliminary data.</text>
</comment>
<evidence type="ECO:0000313" key="4">
    <source>
        <dbReference type="Proteomes" id="UP000240419"/>
    </source>
</evidence>
<dbReference type="AlphaFoldDB" id="A0A2P7VEZ9"/>
<evidence type="ECO:0000256" key="1">
    <source>
        <dbReference type="SAM" id="MobiDB-lite"/>
    </source>
</evidence>
<keyword evidence="4" id="KW-1185">Reference proteome</keyword>